<dbReference type="InterPro" id="IPR005644">
    <property type="entry name" value="NolW-like"/>
</dbReference>
<dbReference type="PANTHER" id="PTHR30332:SF24">
    <property type="entry name" value="SECRETIN GSPD-RELATED"/>
    <property type="match status" value="1"/>
</dbReference>
<keyword evidence="5" id="KW-0813">Transport</keyword>
<dbReference type="RefSeq" id="WP_145387418.1">
    <property type="nucleotide sequence ID" value="NZ_CP037423.1"/>
</dbReference>
<dbReference type="KEGG" id="snep:Enr13x_31950"/>
<keyword evidence="3" id="KW-0472">Membrane</keyword>
<dbReference type="AlphaFoldDB" id="A0A518HR60"/>
<feature type="signal peptide" evidence="7">
    <location>
        <begin position="1"/>
        <end position="22"/>
    </location>
</feature>
<feature type="compositionally biased region" description="Basic residues" evidence="6">
    <location>
        <begin position="242"/>
        <end position="251"/>
    </location>
</feature>
<dbReference type="Pfam" id="PF03958">
    <property type="entry name" value="Secretin_N"/>
    <property type="match status" value="1"/>
</dbReference>
<name>A0A518HR60_9BACT</name>
<evidence type="ECO:0000259" key="8">
    <source>
        <dbReference type="Pfam" id="PF00263"/>
    </source>
</evidence>
<sequence length="824" mass="87408" precursor="true">MRILSLAIIGTLCLGMMPCAQTADTQVERASKIAAGTNATGKTSGSQRPDLPETPGDPACEPPSALLLRGKSKTILQAGSSEIGVFPADVTTAHQLTNLPPGIDASAIRLVAAADDPPHAPVALAAFESTGPSSSSEASDSPASDPSQWQTRGRSQPPAAHDSAPLTALPLPPADVIPLAELSDQTAGIRPGTRQRRTSAASRIVPIAGKTPIALPVPNRSSDIRSAPPGSRPTATTGDTAKHRHPARRPQRVPDGLRPVASARLMPAPEPVGTMPQPLTPSPARAAYTPMAPPHPSDIGNLQSIQLAQPATAENLSVHNGSIDYVVHHAEPDAESDADQRRDVQIADLIVGSLPHSTRRIAQVVAESDDAEAADAPTELPQPAADRKGFAIPLKPAPGTDRATLEKHADLVTLIANDADLRSVLRMIADHHTLNLVIGPDVNGPVTVSIRGARLDEVLDAILGVAGFHWHRSDNLLYVTGAETATLDPKVQGRRLQVYPLNYVAAADVQSVVTGLLSPVGKAYTSEADQLDQLKTRELLIVEDNEAGHQRVSQYIAQIDIPPRQVLVEAHVLQIDLNDEERHGVNLRALARVSGAKVVLEGTGFAEENPEGPSLAFRINGTDIGHLIEAIHVNTNSRTLASPKVSVVNRQTAKVQIGQRLPYAVATTTQTATIQNVQFLDVGIVLEVTPVITQDGNILMTVLPKVSGGKITESGFPEEDTTQVSTTVLMPDGSGLVIGGLIRETDSMSEAKVPLVGSIPVVKRLFNKRAAETRRNELVVALVTHIMHDPNPVREKECLDLQKALPPHAAKALRYSPEIRYSNH</sequence>
<comment type="subcellular location">
    <subcellularLocation>
        <location evidence="5">Cell outer membrane</location>
    </subcellularLocation>
    <subcellularLocation>
        <location evidence="1">Membrane</location>
    </subcellularLocation>
</comment>
<evidence type="ECO:0000313" key="11">
    <source>
        <dbReference type="Proteomes" id="UP000319004"/>
    </source>
</evidence>
<reference evidence="10 11" key="1">
    <citation type="submission" date="2019-03" db="EMBL/GenBank/DDBJ databases">
        <title>Deep-cultivation of Planctomycetes and their phenomic and genomic characterization uncovers novel biology.</title>
        <authorList>
            <person name="Wiegand S."/>
            <person name="Jogler M."/>
            <person name="Boedeker C."/>
            <person name="Pinto D."/>
            <person name="Vollmers J."/>
            <person name="Rivas-Marin E."/>
            <person name="Kohn T."/>
            <person name="Peeters S.H."/>
            <person name="Heuer A."/>
            <person name="Rast P."/>
            <person name="Oberbeckmann S."/>
            <person name="Bunk B."/>
            <person name="Jeske O."/>
            <person name="Meyerdierks A."/>
            <person name="Storesund J.E."/>
            <person name="Kallscheuer N."/>
            <person name="Luecker S."/>
            <person name="Lage O.M."/>
            <person name="Pohl T."/>
            <person name="Merkel B.J."/>
            <person name="Hornburger P."/>
            <person name="Mueller R.-W."/>
            <person name="Bruemmer F."/>
            <person name="Labrenz M."/>
            <person name="Spormann A.M."/>
            <person name="Op den Camp H."/>
            <person name="Overmann J."/>
            <person name="Amann R."/>
            <person name="Jetten M.S.M."/>
            <person name="Mascher T."/>
            <person name="Medema M.H."/>
            <person name="Devos D.P."/>
            <person name="Kaster A.-K."/>
            <person name="Ovreas L."/>
            <person name="Rohde M."/>
            <person name="Galperin M.Y."/>
            <person name="Jogler C."/>
        </authorList>
    </citation>
    <scope>NUCLEOTIDE SEQUENCE [LARGE SCALE GENOMIC DNA]</scope>
    <source>
        <strain evidence="10 11">Enr13</strain>
    </source>
</reference>
<feature type="domain" description="NolW-like" evidence="9">
    <location>
        <begin position="497"/>
        <end position="565"/>
    </location>
</feature>
<dbReference type="Gene3D" id="3.30.1370.120">
    <property type="match status" value="1"/>
</dbReference>
<dbReference type="InterPro" id="IPR004846">
    <property type="entry name" value="T2SS/T3SS_dom"/>
</dbReference>
<evidence type="ECO:0000256" key="5">
    <source>
        <dbReference type="RuleBase" id="RU004004"/>
    </source>
</evidence>
<feature type="region of interest" description="Disordered" evidence="6">
    <location>
        <begin position="128"/>
        <end position="258"/>
    </location>
</feature>
<dbReference type="GO" id="GO:0009279">
    <property type="term" value="C:cell outer membrane"/>
    <property type="evidence" value="ECO:0007669"/>
    <property type="project" value="UniProtKB-SubCell"/>
</dbReference>
<dbReference type="EMBL" id="CP037423">
    <property type="protein sequence ID" value="QDV43340.1"/>
    <property type="molecule type" value="Genomic_DNA"/>
</dbReference>
<protein>
    <submittedName>
        <fullName evidence="10">Type IV pilus biogenesis and competence protein PilQ</fullName>
    </submittedName>
</protein>
<evidence type="ECO:0000256" key="4">
    <source>
        <dbReference type="RuleBase" id="RU004003"/>
    </source>
</evidence>
<dbReference type="Gene3D" id="3.30.1370.130">
    <property type="match status" value="1"/>
</dbReference>
<dbReference type="Pfam" id="PF00263">
    <property type="entry name" value="Secretin"/>
    <property type="match status" value="1"/>
</dbReference>
<evidence type="ECO:0000259" key="9">
    <source>
        <dbReference type="Pfam" id="PF03958"/>
    </source>
</evidence>
<dbReference type="Proteomes" id="UP000319004">
    <property type="component" value="Chromosome"/>
</dbReference>
<dbReference type="InterPro" id="IPR050810">
    <property type="entry name" value="Bact_Secretion_Sys_Channel"/>
</dbReference>
<feature type="chain" id="PRO_5022051113" evidence="7">
    <location>
        <begin position="23"/>
        <end position="824"/>
    </location>
</feature>
<dbReference type="InterPro" id="IPR038591">
    <property type="entry name" value="NolW-like_sf"/>
</dbReference>
<organism evidence="10 11">
    <name type="scientific">Stieleria neptunia</name>
    <dbReference type="NCBI Taxonomy" id="2527979"/>
    <lineage>
        <taxon>Bacteria</taxon>
        <taxon>Pseudomonadati</taxon>
        <taxon>Planctomycetota</taxon>
        <taxon>Planctomycetia</taxon>
        <taxon>Pirellulales</taxon>
        <taxon>Pirellulaceae</taxon>
        <taxon>Stieleria</taxon>
    </lineage>
</organism>
<dbReference type="GO" id="GO:0015627">
    <property type="term" value="C:type II protein secretion system complex"/>
    <property type="evidence" value="ECO:0007669"/>
    <property type="project" value="TreeGrafter"/>
</dbReference>
<dbReference type="PANTHER" id="PTHR30332">
    <property type="entry name" value="PROBABLE GENERAL SECRETION PATHWAY PROTEIN D"/>
    <property type="match status" value="1"/>
</dbReference>
<keyword evidence="11" id="KW-1185">Reference proteome</keyword>
<dbReference type="InterPro" id="IPR001775">
    <property type="entry name" value="GspD/PilQ"/>
</dbReference>
<feature type="domain" description="Type II/III secretion system secretin-like" evidence="8">
    <location>
        <begin position="633"/>
        <end position="787"/>
    </location>
</feature>
<evidence type="ECO:0000256" key="6">
    <source>
        <dbReference type="SAM" id="MobiDB-lite"/>
    </source>
</evidence>
<accession>A0A518HR60</accession>
<dbReference type="GO" id="GO:0009306">
    <property type="term" value="P:protein secretion"/>
    <property type="evidence" value="ECO:0007669"/>
    <property type="project" value="InterPro"/>
</dbReference>
<feature type="region of interest" description="Disordered" evidence="6">
    <location>
        <begin position="34"/>
        <end position="61"/>
    </location>
</feature>
<dbReference type="PRINTS" id="PR00811">
    <property type="entry name" value="BCTERIALGSPD"/>
</dbReference>
<evidence type="ECO:0000313" key="10">
    <source>
        <dbReference type="EMBL" id="QDV43340.1"/>
    </source>
</evidence>
<gene>
    <name evidence="10" type="primary">pilQ_2</name>
    <name evidence="10" type="ORF">Enr13x_31950</name>
</gene>
<feature type="compositionally biased region" description="Low complexity" evidence="6">
    <location>
        <begin position="128"/>
        <end position="147"/>
    </location>
</feature>
<evidence type="ECO:0000256" key="7">
    <source>
        <dbReference type="SAM" id="SignalP"/>
    </source>
</evidence>
<proteinExistence type="inferred from homology"/>
<dbReference type="OrthoDB" id="9813141at2"/>
<keyword evidence="2 7" id="KW-0732">Signal</keyword>
<comment type="similarity">
    <text evidence="4">Belongs to the bacterial secretin family.</text>
</comment>
<evidence type="ECO:0000256" key="3">
    <source>
        <dbReference type="ARBA" id="ARBA00023136"/>
    </source>
</evidence>
<evidence type="ECO:0000256" key="2">
    <source>
        <dbReference type="ARBA" id="ARBA00022729"/>
    </source>
</evidence>
<evidence type="ECO:0000256" key="1">
    <source>
        <dbReference type="ARBA" id="ARBA00004370"/>
    </source>
</evidence>
<feature type="compositionally biased region" description="Polar residues" evidence="6">
    <location>
        <begin position="37"/>
        <end position="47"/>
    </location>
</feature>